<evidence type="ECO:0000256" key="2">
    <source>
        <dbReference type="SAM" id="SignalP"/>
    </source>
</evidence>
<reference evidence="3 4" key="1">
    <citation type="submission" date="2020-07" db="EMBL/GenBank/DDBJ databases">
        <title>Genomic Encyclopedia of Type Strains, Phase IV (KMG-V): Genome sequencing to study the core and pangenomes of soil and plant-associated prokaryotes.</title>
        <authorList>
            <person name="Whitman W."/>
        </authorList>
    </citation>
    <scope>NUCLEOTIDE SEQUENCE [LARGE SCALE GENOMIC DNA]</scope>
    <source>
        <strain evidence="3 4">SAS40</strain>
    </source>
</reference>
<name>A0A7Y9ITM5_9BURK</name>
<keyword evidence="1" id="KW-0812">Transmembrane</keyword>
<feature type="transmembrane region" description="Helical" evidence="1">
    <location>
        <begin position="33"/>
        <end position="56"/>
    </location>
</feature>
<evidence type="ECO:0000313" key="4">
    <source>
        <dbReference type="Proteomes" id="UP000542125"/>
    </source>
</evidence>
<dbReference type="EMBL" id="JACBYR010000001">
    <property type="protein sequence ID" value="NYE82069.1"/>
    <property type="molecule type" value="Genomic_DNA"/>
</dbReference>
<gene>
    <name evidence="3" type="ORF">FHW18_001340</name>
</gene>
<feature type="chain" id="PRO_5031509023" evidence="2">
    <location>
        <begin position="24"/>
        <end position="126"/>
    </location>
</feature>
<evidence type="ECO:0000256" key="1">
    <source>
        <dbReference type="SAM" id="Phobius"/>
    </source>
</evidence>
<organism evidence="3 4">
    <name type="scientific">Pigmentiphaga litoralis</name>
    <dbReference type="NCBI Taxonomy" id="516702"/>
    <lineage>
        <taxon>Bacteria</taxon>
        <taxon>Pseudomonadati</taxon>
        <taxon>Pseudomonadota</taxon>
        <taxon>Betaproteobacteria</taxon>
        <taxon>Burkholderiales</taxon>
        <taxon>Alcaligenaceae</taxon>
        <taxon>Pigmentiphaga</taxon>
    </lineage>
</organism>
<sequence>MLRSSRVLLACAAPMGASGVIFAAMATHLQGGGTLSTAALFLLMHACAVLGMAALLPHVEGGRRALCVAGALLVAGTFLFSGDLVLRQLAGMKLLWGTAPFGGGMMIVGWLAAAVPVLFDRRARAS</sequence>
<protein>
    <submittedName>
        <fullName evidence="3">Uncharacterized membrane protein YgdD (TMEM256/DUF423 family)</fullName>
    </submittedName>
</protein>
<feature type="transmembrane region" description="Helical" evidence="1">
    <location>
        <begin position="94"/>
        <end position="119"/>
    </location>
</feature>
<feature type="transmembrane region" description="Helical" evidence="1">
    <location>
        <begin position="65"/>
        <end position="82"/>
    </location>
</feature>
<comment type="caution">
    <text evidence="3">The sequence shown here is derived from an EMBL/GenBank/DDBJ whole genome shotgun (WGS) entry which is preliminary data.</text>
</comment>
<proteinExistence type="predicted"/>
<keyword evidence="2" id="KW-0732">Signal</keyword>
<dbReference type="Pfam" id="PF04241">
    <property type="entry name" value="DUF423"/>
    <property type="match status" value="1"/>
</dbReference>
<accession>A0A7Y9ITM5</accession>
<dbReference type="AlphaFoldDB" id="A0A7Y9ITM5"/>
<dbReference type="InterPro" id="IPR006696">
    <property type="entry name" value="DUF423"/>
</dbReference>
<dbReference type="RefSeq" id="WP_179584585.1">
    <property type="nucleotide sequence ID" value="NZ_JACBYR010000001.1"/>
</dbReference>
<dbReference type="Proteomes" id="UP000542125">
    <property type="component" value="Unassembled WGS sequence"/>
</dbReference>
<keyword evidence="4" id="KW-1185">Reference proteome</keyword>
<feature type="signal peptide" evidence="2">
    <location>
        <begin position="1"/>
        <end position="23"/>
    </location>
</feature>
<keyword evidence="1" id="KW-1133">Transmembrane helix</keyword>
<keyword evidence="1" id="KW-0472">Membrane</keyword>
<evidence type="ECO:0000313" key="3">
    <source>
        <dbReference type="EMBL" id="NYE82069.1"/>
    </source>
</evidence>